<keyword evidence="3 9" id="KW-0378">Hydrolase</keyword>
<feature type="binding site" evidence="9">
    <location>
        <position position="23"/>
    </location>
    <ligand>
        <name>substrate</name>
    </ligand>
</feature>
<dbReference type="InterPro" id="IPR032466">
    <property type="entry name" value="Metal_Hydrolase"/>
</dbReference>
<comment type="cofactor">
    <cofactor evidence="9">
        <name>Zn(2+)</name>
        <dbReference type="ChEBI" id="CHEBI:29105"/>
    </cofactor>
    <text evidence="9">Binds 1 zinc ion per subunit.</text>
</comment>
<dbReference type="Gene3D" id="3.20.20.140">
    <property type="entry name" value="Metal-dependent hydrolases"/>
    <property type="match status" value="1"/>
</dbReference>
<comment type="caution">
    <text evidence="11">The sequence shown here is derived from an EMBL/GenBank/DDBJ whole genome shotgun (WGS) entry which is preliminary data.</text>
</comment>
<dbReference type="InterPro" id="IPR001365">
    <property type="entry name" value="A_deaminase_dom"/>
</dbReference>
<organism evidence="11 12">
    <name type="scientific">Actinophytocola gossypii</name>
    <dbReference type="NCBI Taxonomy" id="2812003"/>
    <lineage>
        <taxon>Bacteria</taxon>
        <taxon>Bacillati</taxon>
        <taxon>Actinomycetota</taxon>
        <taxon>Actinomycetes</taxon>
        <taxon>Pseudonocardiales</taxon>
        <taxon>Pseudonocardiaceae</taxon>
    </lineage>
</organism>
<dbReference type="SUPFAM" id="SSF51556">
    <property type="entry name" value="Metallo-dependent hydrolases"/>
    <property type="match status" value="1"/>
</dbReference>
<feature type="binding site" evidence="9">
    <location>
        <position position="210"/>
    </location>
    <ligand>
        <name>Zn(2+)</name>
        <dbReference type="ChEBI" id="CHEBI:29105"/>
        <note>catalytic</note>
    </ligand>
</feature>
<comment type="caution">
    <text evidence="9">Lacks conserved residue(s) required for the propagation of feature annotation.</text>
</comment>
<dbReference type="RefSeq" id="WP_260194140.1">
    <property type="nucleotide sequence ID" value="NZ_JAFFZE010000017.1"/>
</dbReference>
<keyword evidence="12" id="KW-1185">Reference proteome</keyword>
<evidence type="ECO:0000313" key="12">
    <source>
        <dbReference type="Proteomes" id="UP001156441"/>
    </source>
</evidence>
<comment type="function">
    <text evidence="9">Catalyzes the hydrolytic deamination of adenosine and 2-deoxyadenosine.</text>
</comment>
<comment type="catalytic activity">
    <reaction evidence="7">
        <text>adenosine + H2O + H(+) = inosine + NH4(+)</text>
        <dbReference type="Rhea" id="RHEA:24408"/>
        <dbReference type="ChEBI" id="CHEBI:15377"/>
        <dbReference type="ChEBI" id="CHEBI:15378"/>
        <dbReference type="ChEBI" id="CHEBI:16335"/>
        <dbReference type="ChEBI" id="CHEBI:17596"/>
        <dbReference type="ChEBI" id="CHEBI:28938"/>
        <dbReference type="EC" id="3.5.4.4"/>
    </reaction>
    <physiologicalReaction direction="left-to-right" evidence="7">
        <dbReference type="Rhea" id="RHEA:24409"/>
    </physiologicalReaction>
</comment>
<evidence type="ECO:0000256" key="4">
    <source>
        <dbReference type="ARBA" id="ARBA00022833"/>
    </source>
</evidence>
<accession>A0ABT2JE36</accession>
<evidence type="ECO:0000256" key="1">
    <source>
        <dbReference type="ARBA" id="ARBA00012784"/>
    </source>
</evidence>
<evidence type="ECO:0000259" key="10">
    <source>
        <dbReference type="Pfam" id="PF00962"/>
    </source>
</evidence>
<feature type="site" description="Important for catalytic activity" evidence="9">
    <location>
        <position position="234"/>
    </location>
</feature>
<feature type="binding site" evidence="9">
    <location>
        <position position="23"/>
    </location>
    <ligand>
        <name>Zn(2+)</name>
        <dbReference type="ChEBI" id="CHEBI:29105"/>
        <note>catalytic</note>
    </ligand>
</feature>
<feature type="binding site" evidence="9">
    <location>
        <position position="25"/>
    </location>
    <ligand>
        <name>substrate</name>
    </ligand>
</feature>
<feature type="binding site" evidence="9">
    <location>
        <position position="183"/>
    </location>
    <ligand>
        <name>substrate</name>
    </ligand>
</feature>
<sequence length="364" mass="39974">MPNPVPVTPEAVRAAPKVLLHDHLDGGLRPATVIELADAAGYPDLPTDDTAALGAWFRDAADSGSLVRYLETFAHTCGVMQTRDALVRVAAECAEDLADDGVVYAEVRYAPELFSERGLHLDEIVEAVQEGFRQGERRALERGRRIRIGTLLCAMRQNARSLEIAELAVRHRDTGVVGFDIAGPEAGFPPTRNLDAFEYLRQQNHHFTIHAGEAFGLPSIWEAIQHCGAERLGHGVRIVDDIKVDEDGTIHLGRLASYVRDRRIPLEMCPSSNVQTGAAPSIAEHPIGLLTKLRFRVTVNTDNRLMSNCLPSTEMSALVDAFGYGWADLRWFTINAMKSAFIGFDERLAIINEIIKPGYAALTG</sequence>
<dbReference type="Pfam" id="PF00962">
    <property type="entry name" value="A_deaminase"/>
    <property type="match status" value="1"/>
</dbReference>
<evidence type="ECO:0000256" key="5">
    <source>
        <dbReference type="ARBA" id="ARBA00023080"/>
    </source>
</evidence>
<dbReference type="PANTHER" id="PTHR11409:SF43">
    <property type="entry name" value="ADENOSINE DEAMINASE"/>
    <property type="match status" value="1"/>
</dbReference>
<keyword evidence="5 9" id="KW-0546">Nucleotide metabolism</keyword>
<feature type="active site" description="Proton donor" evidence="9">
    <location>
        <position position="213"/>
    </location>
</feature>
<dbReference type="NCBIfam" id="NF006847">
    <property type="entry name" value="PRK09358.1-2"/>
    <property type="match status" value="1"/>
</dbReference>
<evidence type="ECO:0000256" key="6">
    <source>
        <dbReference type="ARBA" id="ARBA00031852"/>
    </source>
</evidence>
<dbReference type="InterPro" id="IPR006330">
    <property type="entry name" value="Ado/ade_deaminase"/>
</dbReference>
<dbReference type="Proteomes" id="UP001156441">
    <property type="component" value="Unassembled WGS sequence"/>
</dbReference>
<dbReference type="PANTHER" id="PTHR11409">
    <property type="entry name" value="ADENOSINE DEAMINASE"/>
    <property type="match status" value="1"/>
</dbReference>
<evidence type="ECO:0000256" key="8">
    <source>
        <dbReference type="ARBA" id="ARBA00049213"/>
    </source>
</evidence>
<feature type="domain" description="Adenosine deaminase" evidence="10">
    <location>
        <begin position="16"/>
        <end position="356"/>
    </location>
</feature>
<name>A0ABT2JE36_9PSEU</name>
<evidence type="ECO:0000256" key="7">
    <source>
        <dbReference type="ARBA" id="ARBA00047989"/>
    </source>
</evidence>
<dbReference type="EMBL" id="JAFFZE010000017">
    <property type="protein sequence ID" value="MCT2586147.1"/>
    <property type="molecule type" value="Genomic_DNA"/>
</dbReference>
<evidence type="ECO:0000256" key="2">
    <source>
        <dbReference type="ARBA" id="ARBA00022723"/>
    </source>
</evidence>
<dbReference type="EC" id="3.5.4.4" evidence="1 9"/>
<dbReference type="InterPro" id="IPR028893">
    <property type="entry name" value="A_deaminase"/>
</dbReference>
<comment type="similarity">
    <text evidence="9">Belongs to the metallo-dependent hydrolases superfamily. Adenosine and AMP deaminases family. Adenosine deaminase subfamily.</text>
</comment>
<proteinExistence type="inferred from homology"/>
<keyword evidence="4 9" id="KW-0862">Zinc</keyword>
<dbReference type="GO" id="GO:0016787">
    <property type="term" value="F:hydrolase activity"/>
    <property type="evidence" value="ECO:0007669"/>
    <property type="project" value="UniProtKB-KW"/>
</dbReference>
<dbReference type="NCBIfam" id="TIGR01430">
    <property type="entry name" value="aden_deam"/>
    <property type="match status" value="1"/>
</dbReference>
<feature type="binding site" evidence="9">
    <location>
        <position position="302"/>
    </location>
    <ligand>
        <name>Zn(2+)</name>
        <dbReference type="ChEBI" id="CHEBI:29105"/>
        <note>catalytic</note>
    </ligand>
</feature>
<evidence type="ECO:0000313" key="11">
    <source>
        <dbReference type="EMBL" id="MCT2586147.1"/>
    </source>
</evidence>
<protein>
    <recommendedName>
        <fullName evidence="1 9">Adenosine deaminase</fullName>
        <ecNumber evidence="1 9">3.5.4.4</ecNumber>
    </recommendedName>
    <alternativeName>
        <fullName evidence="6 9">Adenosine aminohydrolase</fullName>
    </alternativeName>
</protein>
<reference evidence="11 12" key="1">
    <citation type="submission" date="2021-02" db="EMBL/GenBank/DDBJ databases">
        <title>Actinophytocola xerophila sp. nov., isolated from soil of cotton cropping field.</title>
        <authorList>
            <person name="Huang R."/>
            <person name="Chen X."/>
            <person name="Ge X."/>
            <person name="Liu W."/>
        </authorList>
    </citation>
    <scope>NUCLEOTIDE SEQUENCE [LARGE SCALE GENOMIC DNA]</scope>
    <source>
        <strain evidence="11 12">S1-96</strain>
    </source>
</reference>
<comment type="catalytic activity">
    <reaction evidence="8">
        <text>2'-deoxyadenosine + H2O + H(+) = 2'-deoxyinosine + NH4(+)</text>
        <dbReference type="Rhea" id="RHEA:28190"/>
        <dbReference type="ChEBI" id="CHEBI:15377"/>
        <dbReference type="ChEBI" id="CHEBI:15378"/>
        <dbReference type="ChEBI" id="CHEBI:17256"/>
        <dbReference type="ChEBI" id="CHEBI:28938"/>
        <dbReference type="ChEBI" id="CHEBI:28997"/>
        <dbReference type="EC" id="3.5.4.4"/>
    </reaction>
    <physiologicalReaction direction="left-to-right" evidence="8">
        <dbReference type="Rhea" id="RHEA:28191"/>
    </physiologicalReaction>
</comment>
<gene>
    <name evidence="9" type="primary">add</name>
    <name evidence="11" type="ORF">JT362_23800</name>
</gene>
<feature type="binding site" evidence="9">
    <location>
        <position position="21"/>
    </location>
    <ligand>
        <name>Zn(2+)</name>
        <dbReference type="ChEBI" id="CHEBI:29105"/>
        <note>catalytic</note>
    </ligand>
</feature>
<evidence type="ECO:0000256" key="9">
    <source>
        <dbReference type="HAMAP-Rule" id="MF_00540"/>
    </source>
</evidence>
<keyword evidence="2 9" id="KW-0479">Metal-binding</keyword>
<evidence type="ECO:0000256" key="3">
    <source>
        <dbReference type="ARBA" id="ARBA00022801"/>
    </source>
</evidence>
<dbReference type="HAMAP" id="MF_00540">
    <property type="entry name" value="A_deaminase"/>
    <property type="match status" value="1"/>
</dbReference>